<keyword evidence="3" id="KW-1185">Reference proteome</keyword>
<reference evidence="2 3" key="1">
    <citation type="submission" date="2019-06" db="EMBL/GenBank/DDBJ databases">
        <title>A novel bacterium of genus Pontibacter, isolated from marine sediment.</title>
        <authorList>
            <person name="Huang H."/>
            <person name="Mo K."/>
            <person name="Hu Y."/>
        </authorList>
    </citation>
    <scope>NUCLEOTIDE SEQUENCE [LARGE SCALE GENOMIC DNA]</scope>
    <source>
        <strain evidence="2 3">HB172049</strain>
    </source>
</reference>
<protein>
    <submittedName>
        <fullName evidence="2">Chain length determinant protein</fullName>
    </submittedName>
</protein>
<sequence length="294" mass="33089">METMKEKDEIDLTPIFQALHRFSVRMRRSFTFALRAVRLHALRVGIITLIGVAAGAGFFKISKPYYTSSMTLVLAEIRNQFVENQLNRLSLMIEDENYEAVAGELDISPASARKIKEMTYTNLDENLVSEDSVLTGSPFEIELSLFDNKLLSSLEPALANYLEGNRYFSKQKLIKQREMESMIGKLKGEIAALDSIKTTAANPRGPVNGFVYGEPLDPSTLFRESIRMYEQQVRLEANLEQLDNIQIVNGFAPRLRPTGPKLLKYLAIGGGLAFLIGIIVALRLEKKRNRKLAV</sequence>
<evidence type="ECO:0000313" key="2">
    <source>
        <dbReference type="EMBL" id="TPE46125.1"/>
    </source>
</evidence>
<feature type="transmembrane region" description="Helical" evidence="1">
    <location>
        <begin position="36"/>
        <end position="59"/>
    </location>
</feature>
<evidence type="ECO:0000256" key="1">
    <source>
        <dbReference type="SAM" id="Phobius"/>
    </source>
</evidence>
<keyword evidence="1" id="KW-0812">Transmembrane</keyword>
<accession>A0A501WC95</accession>
<dbReference type="OrthoDB" id="979029at2"/>
<gene>
    <name evidence="2" type="ORF">FJM65_01905</name>
</gene>
<keyword evidence="1" id="KW-0472">Membrane</keyword>
<comment type="caution">
    <text evidence="2">The sequence shown here is derived from an EMBL/GenBank/DDBJ whole genome shotgun (WGS) entry which is preliminary data.</text>
</comment>
<dbReference type="AlphaFoldDB" id="A0A501WC95"/>
<proteinExistence type="predicted"/>
<feature type="transmembrane region" description="Helical" evidence="1">
    <location>
        <begin position="262"/>
        <end position="282"/>
    </location>
</feature>
<name>A0A501WC95_9BACT</name>
<organism evidence="2 3">
    <name type="scientific">Pontibacter mangrovi</name>
    <dbReference type="NCBI Taxonomy" id="2589816"/>
    <lineage>
        <taxon>Bacteria</taxon>
        <taxon>Pseudomonadati</taxon>
        <taxon>Bacteroidota</taxon>
        <taxon>Cytophagia</taxon>
        <taxon>Cytophagales</taxon>
        <taxon>Hymenobacteraceae</taxon>
        <taxon>Pontibacter</taxon>
    </lineage>
</organism>
<dbReference type="Proteomes" id="UP000316727">
    <property type="component" value="Unassembled WGS sequence"/>
</dbReference>
<evidence type="ECO:0000313" key="3">
    <source>
        <dbReference type="Proteomes" id="UP000316727"/>
    </source>
</evidence>
<keyword evidence="1" id="KW-1133">Transmembrane helix</keyword>
<dbReference type="EMBL" id="VFRQ01000001">
    <property type="protein sequence ID" value="TPE46125.1"/>
    <property type="molecule type" value="Genomic_DNA"/>
</dbReference>